<evidence type="ECO:0000256" key="7">
    <source>
        <dbReference type="ARBA" id="ARBA00023303"/>
    </source>
</evidence>
<sequence length="249" mass="28431">MMKQIINDSRYELAMILMAVLYVLLIVSEMLALISAQSFFYQFFDILLWAIFVFDYTSHLYYSDSKKRYIRNNILDLVAILPFVQLAAFFRIGRIARFAKLFGLLKFTRLLAVSSKLWDVLRKLMNTNGLSKILVLNFVAVIVASGVLTVVEKQSFLNSLWWSIVTMTTVGYGDIVPQTALAKIIAIVLMLIGILTFGMVTAIITRFFVDSERDAKMDELMVKIEEQTLLLQRLEAKIAAISDKEQGDR</sequence>
<dbReference type="Pfam" id="PF07885">
    <property type="entry name" value="Ion_trans_2"/>
    <property type="match status" value="1"/>
</dbReference>
<dbReference type="SUPFAM" id="SSF81324">
    <property type="entry name" value="Voltage-gated potassium channels"/>
    <property type="match status" value="1"/>
</dbReference>
<gene>
    <name evidence="12" type="ORF">BVE84_06215</name>
    <name evidence="11" type="ORF">BVE86_06410</name>
</gene>
<dbReference type="RefSeq" id="WP_076996197.1">
    <property type="nucleotide sequence ID" value="NZ_MSPR01000010.1"/>
</dbReference>
<evidence type="ECO:0000313" key="12">
    <source>
        <dbReference type="EMBL" id="ONK28823.1"/>
    </source>
</evidence>
<keyword evidence="2" id="KW-0813">Transport</keyword>
<comment type="caution">
    <text evidence="11">The sequence shown here is derived from an EMBL/GenBank/DDBJ whole genome shotgun (WGS) entry which is preliminary data.</text>
</comment>
<feature type="coiled-coil region" evidence="8">
    <location>
        <begin position="217"/>
        <end position="244"/>
    </location>
</feature>
<reference evidence="13 14" key="1">
    <citation type="submission" date="2016-12" db="EMBL/GenBank/DDBJ databases">
        <authorList>
            <person name="Gulvik C.A."/>
        </authorList>
    </citation>
    <scope>NUCLEOTIDE SEQUENCE [LARGE SCALE GENOMIC DNA]</scope>
    <source>
        <strain evidence="12 14">12-5202</strain>
        <strain evidence="11 13">12-5291</strain>
    </source>
</reference>
<dbReference type="GO" id="GO:0008076">
    <property type="term" value="C:voltage-gated potassium channel complex"/>
    <property type="evidence" value="ECO:0007669"/>
    <property type="project" value="InterPro"/>
</dbReference>
<feature type="transmembrane region" description="Helical" evidence="9">
    <location>
        <begin position="130"/>
        <end position="151"/>
    </location>
</feature>
<dbReference type="EMBL" id="MSPR01000010">
    <property type="protein sequence ID" value="ONK28823.1"/>
    <property type="molecule type" value="Genomic_DNA"/>
</dbReference>
<dbReference type="InterPro" id="IPR028325">
    <property type="entry name" value="VG_K_chnl"/>
</dbReference>
<evidence type="ECO:0000313" key="14">
    <source>
        <dbReference type="Proteomes" id="UP000188946"/>
    </source>
</evidence>
<dbReference type="Gene3D" id="1.10.287.70">
    <property type="match status" value="1"/>
</dbReference>
<keyword evidence="8" id="KW-0175">Coiled coil</keyword>
<evidence type="ECO:0000256" key="6">
    <source>
        <dbReference type="ARBA" id="ARBA00023136"/>
    </source>
</evidence>
<keyword evidence="4 9" id="KW-1133">Transmembrane helix</keyword>
<evidence type="ECO:0000313" key="11">
    <source>
        <dbReference type="EMBL" id="ONK26957.1"/>
    </source>
</evidence>
<evidence type="ECO:0000259" key="10">
    <source>
        <dbReference type="Pfam" id="PF07885"/>
    </source>
</evidence>
<evidence type="ECO:0000256" key="5">
    <source>
        <dbReference type="ARBA" id="ARBA00023065"/>
    </source>
</evidence>
<dbReference type="Gene3D" id="1.20.120.350">
    <property type="entry name" value="Voltage-gated potassium channels. Chain C"/>
    <property type="match status" value="1"/>
</dbReference>
<name>A0AB36JNZ0_9STRE</name>
<protein>
    <submittedName>
        <fullName evidence="11">Ion channel protein</fullName>
    </submittedName>
</protein>
<dbReference type="InterPro" id="IPR013099">
    <property type="entry name" value="K_chnl_dom"/>
</dbReference>
<evidence type="ECO:0000256" key="3">
    <source>
        <dbReference type="ARBA" id="ARBA00022692"/>
    </source>
</evidence>
<dbReference type="PANTHER" id="PTHR11537:SF254">
    <property type="entry name" value="POTASSIUM VOLTAGE-GATED CHANNEL PROTEIN SHAB"/>
    <property type="match status" value="1"/>
</dbReference>
<keyword evidence="14" id="KW-1185">Reference proteome</keyword>
<feature type="transmembrane region" description="Helical" evidence="9">
    <location>
        <begin position="40"/>
        <end position="62"/>
    </location>
</feature>
<keyword evidence="5" id="KW-0406">Ion transport</keyword>
<keyword evidence="7" id="KW-0407">Ion channel</keyword>
<evidence type="ECO:0000256" key="8">
    <source>
        <dbReference type="SAM" id="Coils"/>
    </source>
</evidence>
<feature type="transmembrane region" description="Helical" evidence="9">
    <location>
        <begin position="74"/>
        <end position="92"/>
    </location>
</feature>
<dbReference type="GO" id="GO:0005249">
    <property type="term" value="F:voltage-gated potassium channel activity"/>
    <property type="evidence" value="ECO:0007669"/>
    <property type="project" value="InterPro"/>
</dbReference>
<dbReference type="Proteomes" id="UP000188600">
    <property type="component" value="Unassembled WGS sequence"/>
</dbReference>
<evidence type="ECO:0000256" key="2">
    <source>
        <dbReference type="ARBA" id="ARBA00022448"/>
    </source>
</evidence>
<evidence type="ECO:0000256" key="9">
    <source>
        <dbReference type="SAM" id="Phobius"/>
    </source>
</evidence>
<feature type="transmembrane region" description="Helical" evidence="9">
    <location>
        <begin position="184"/>
        <end position="209"/>
    </location>
</feature>
<evidence type="ECO:0000313" key="13">
    <source>
        <dbReference type="Proteomes" id="UP000188600"/>
    </source>
</evidence>
<dbReference type="GO" id="GO:0001508">
    <property type="term" value="P:action potential"/>
    <property type="evidence" value="ECO:0007669"/>
    <property type="project" value="TreeGrafter"/>
</dbReference>
<proteinExistence type="predicted"/>
<feature type="domain" description="Potassium channel" evidence="10">
    <location>
        <begin position="139"/>
        <end position="209"/>
    </location>
</feature>
<keyword evidence="6 9" id="KW-0472">Membrane</keyword>
<dbReference type="Proteomes" id="UP000188946">
    <property type="component" value="Unassembled WGS sequence"/>
</dbReference>
<keyword evidence="3 9" id="KW-0812">Transmembrane</keyword>
<dbReference type="EMBL" id="MSPT01000012">
    <property type="protein sequence ID" value="ONK26957.1"/>
    <property type="molecule type" value="Genomic_DNA"/>
</dbReference>
<dbReference type="PRINTS" id="PR00169">
    <property type="entry name" value="KCHANNEL"/>
</dbReference>
<dbReference type="PANTHER" id="PTHR11537">
    <property type="entry name" value="VOLTAGE-GATED POTASSIUM CHANNEL"/>
    <property type="match status" value="1"/>
</dbReference>
<evidence type="ECO:0000256" key="4">
    <source>
        <dbReference type="ARBA" id="ARBA00022989"/>
    </source>
</evidence>
<dbReference type="InterPro" id="IPR027359">
    <property type="entry name" value="Volt_channel_dom_sf"/>
</dbReference>
<accession>A0AB36JNZ0</accession>
<dbReference type="AlphaFoldDB" id="A0AB36JNZ0"/>
<comment type="subcellular location">
    <subcellularLocation>
        <location evidence="1">Membrane</location>
        <topology evidence="1">Multi-pass membrane protein</topology>
    </subcellularLocation>
</comment>
<evidence type="ECO:0000256" key="1">
    <source>
        <dbReference type="ARBA" id="ARBA00004141"/>
    </source>
</evidence>
<feature type="transmembrane region" description="Helical" evidence="9">
    <location>
        <begin position="12"/>
        <end position="34"/>
    </location>
</feature>
<organism evidence="11 13">
    <name type="scientific">Streptococcus azizii</name>
    <dbReference type="NCBI Taxonomy" id="1579424"/>
    <lineage>
        <taxon>Bacteria</taxon>
        <taxon>Bacillati</taxon>
        <taxon>Bacillota</taxon>
        <taxon>Bacilli</taxon>
        <taxon>Lactobacillales</taxon>
        <taxon>Streptococcaceae</taxon>
        <taxon>Streptococcus</taxon>
    </lineage>
</organism>